<gene>
    <name evidence="1" type="ORF">UFOVP1290_603</name>
</gene>
<reference evidence="1" key="1">
    <citation type="submission" date="2020-05" db="EMBL/GenBank/DDBJ databases">
        <authorList>
            <person name="Chiriac C."/>
            <person name="Salcher M."/>
            <person name="Ghai R."/>
            <person name="Kavagutti S V."/>
        </authorList>
    </citation>
    <scope>NUCLEOTIDE SEQUENCE</scope>
</reference>
<accession>A0A6J5RI96</accession>
<sequence>MNKSGLKKILDHPDKDEIIAKLIIGQSTKDVHDWLEAKYTNVSESKFIIAEKSLKLFQENYLDIYNLIQEDLIKTKTAIKASTEDQLELAVKNNTAYKNIMLQTATKQLDVRTSVANLCHAVETRLAQVFDEIQEDPRNINTKIDRLLIDYTEVLGNILEKYYKFTEAPADQIIQHNVTLQVVDQHITVFHDVIKEVLSQMDLETSMYFMEVFNEKMSKLKAPEKDAAPNIDMQLAEAKLLSETINKKVNG</sequence>
<proteinExistence type="predicted"/>
<organism evidence="1">
    <name type="scientific">uncultured Caudovirales phage</name>
    <dbReference type="NCBI Taxonomy" id="2100421"/>
    <lineage>
        <taxon>Viruses</taxon>
        <taxon>Duplodnaviria</taxon>
        <taxon>Heunggongvirae</taxon>
        <taxon>Uroviricota</taxon>
        <taxon>Caudoviricetes</taxon>
        <taxon>Peduoviridae</taxon>
        <taxon>Maltschvirus</taxon>
        <taxon>Maltschvirus maltsch</taxon>
    </lineage>
</organism>
<dbReference type="EMBL" id="LR797252">
    <property type="protein sequence ID" value="CAB4197083.1"/>
    <property type="molecule type" value="Genomic_DNA"/>
</dbReference>
<evidence type="ECO:0000313" key="1">
    <source>
        <dbReference type="EMBL" id="CAB4197083.1"/>
    </source>
</evidence>
<name>A0A6J5RI96_9CAUD</name>
<protein>
    <submittedName>
        <fullName evidence="1">Uncharacterized protein</fullName>
    </submittedName>
</protein>